<name>A0A0A9AP08_ARUDO</name>
<sequence length="43" mass="4852">MYPCHNTTVQQVEVSVRPCRAVGARGQRLEQGVRVGSRRLEQV</sequence>
<reference evidence="1" key="1">
    <citation type="submission" date="2014-09" db="EMBL/GenBank/DDBJ databases">
        <authorList>
            <person name="Magalhaes I.L.F."/>
            <person name="Oliveira U."/>
            <person name="Santos F.R."/>
            <person name="Vidigal T.H.D.A."/>
            <person name="Brescovit A.D."/>
            <person name="Santos A.J."/>
        </authorList>
    </citation>
    <scope>NUCLEOTIDE SEQUENCE</scope>
    <source>
        <tissue evidence="1">Shoot tissue taken approximately 20 cm above the soil surface</tissue>
    </source>
</reference>
<reference evidence="1" key="2">
    <citation type="journal article" date="2015" name="Data Brief">
        <title>Shoot transcriptome of the giant reed, Arundo donax.</title>
        <authorList>
            <person name="Barrero R.A."/>
            <person name="Guerrero F.D."/>
            <person name="Moolhuijzen P."/>
            <person name="Goolsby J.A."/>
            <person name="Tidwell J."/>
            <person name="Bellgard S.E."/>
            <person name="Bellgard M.I."/>
        </authorList>
    </citation>
    <scope>NUCLEOTIDE SEQUENCE</scope>
    <source>
        <tissue evidence="1">Shoot tissue taken approximately 20 cm above the soil surface</tissue>
    </source>
</reference>
<dbReference type="AlphaFoldDB" id="A0A0A9AP08"/>
<organism evidence="1">
    <name type="scientific">Arundo donax</name>
    <name type="common">Giant reed</name>
    <name type="synonym">Donax arundinaceus</name>
    <dbReference type="NCBI Taxonomy" id="35708"/>
    <lineage>
        <taxon>Eukaryota</taxon>
        <taxon>Viridiplantae</taxon>
        <taxon>Streptophyta</taxon>
        <taxon>Embryophyta</taxon>
        <taxon>Tracheophyta</taxon>
        <taxon>Spermatophyta</taxon>
        <taxon>Magnoliopsida</taxon>
        <taxon>Liliopsida</taxon>
        <taxon>Poales</taxon>
        <taxon>Poaceae</taxon>
        <taxon>PACMAD clade</taxon>
        <taxon>Arundinoideae</taxon>
        <taxon>Arundineae</taxon>
        <taxon>Arundo</taxon>
    </lineage>
</organism>
<dbReference type="EMBL" id="GBRH01247270">
    <property type="protein sequence ID" value="JAD50625.1"/>
    <property type="molecule type" value="Transcribed_RNA"/>
</dbReference>
<evidence type="ECO:0000313" key="1">
    <source>
        <dbReference type="EMBL" id="JAD50625.1"/>
    </source>
</evidence>
<protein>
    <submittedName>
        <fullName evidence="1">Uncharacterized protein</fullName>
    </submittedName>
</protein>
<proteinExistence type="predicted"/>
<accession>A0A0A9AP08</accession>